<feature type="signal peptide" evidence="7">
    <location>
        <begin position="1"/>
        <end position="17"/>
    </location>
</feature>
<feature type="region of interest" description="Disordered" evidence="6">
    <location>
        <begin position="224"/>
        <end position="271"/>
    </location>
</feature>
<evidence type="ECO:0000259" key="8">
    <source>
        <dbReference type="PROSITE" id="PS50059"/>
    </source>
</evidence>
<reference evidence="9 10" key="1">
    <citation type="journal article" date="2017" name="Mol. Biol. Evol.">
        <title>The 4-celled Tetrabaena socialis nuclear genome reveals the essential components for genetic control of cell number at the origin of multicellularity in the volvocine lineage.</title>
        <authorList>
            <person name="Featherston J."/>
            <person name="Arakaki Y."/>
            <person name="Hanschen E.R."/>
            <person name="Ferris P.J."/>
            <person name="Michod R.E."/>
            <person name="Olson B.J.S.C."/>
            <person name="Nozaki H."/>
            <person name="Durand P.M."/>
        </authorList>
    </citation>
    <scope>NUCLEOTIDE SEQUENCE [LARGE SCALE GENOMIC DNA]</scope>
    <source>
        <strain evidence="9 10">NIES-571</strain>
    </source>
</reference>
<evidence type="ECO:0000256" key="6">
    <source>
        <dbReference type="SAM" id="MobiDB-lite"/>
    </source>
</evidence>
<proteinExistence type="predicted"/>
<dbReference type="InterPro" id="IPR046357">
    <property type="entry name" value="PPIase_dom_sf"/>
</dbReference>
<evidence type="ECO:0000256" key="4">
    <source>
        <dbReference type="ARBA" id="ARBA00023235"/>
    </source>
</evidence>
<sequence>MALAWASSLAAAGRADAAVASGVACPGLGGYRLQQCLREARKAREAAEAEAEAAGGEAAEAVRAERLRREQQYEQPGTLVTLPSGLQFREIVEGSGPPATRGSICEVAYVVYRLASGGYYKYSGGGTPVFMFSLGYGQEGKDDVGVTYRFRLGDPDSLPAAVTPVLEGMRQGGKRRVLVPPRFGWVNDKVGPRPDTFGGQRRLAGHRDEPLLFEAELVRVRGTAGTASEAVRQPGLRGAAAEAGTGGAAEAGKPFRLPAPPSYYGQGQNGR</sequence>
<dbReference type="EC" id="5.2.1.8" evidence="2 5"/>
<keyword evidence="3 5" id="KW-0697">Rotamase</keyword>
<dbReference type="AlphaFoldDB" id="A0A2J8ADT2"/>
<keyword evidence="10" id="KW-1185">Reference proteome</keyword>
<dbReference type="PANTHER" id="PTHR43811:SF26">
    <property type="entry name" value="PEPTIDYL-PROLYL CIS-TRANS ISOMERASE FKBP16-1, CHLOROPLASTIC"/>
    <property type="match status" value="1"/>
</dbReference>
<evidence type="ECO:0000256" key="2">
    <source>
        <dbReference type="ARBA" id="ARBA00013194"/>
    </source>
</evidence>
<evidence type="ECO:0000256" key="1">
    <source>
        <dbReference type="ARBA" id="ARBA00000971"/>
    </source>
</evidence>
<comment type="caution">
    <text evidence="9">The sequence shown here is derived from an EMBL/GenBank/DDBJ whole genome shotgun (WGS) entry which is preliminary data.</text>
</comment>
<dbReference type="PROSITE" id="PS50059">
    <property type="entry name" value="FKBP_PPIASE"/>
    <property type="match status" value="1"/>
</dbReference>
<dbReference type="Gene3D" id="3.10.50.40">
    <property type="match status" value="1"/>
</dbReference>
<dbReference type="PANTHER" id="PTHR43811">
    <property type="entry name" value="FKBP-TYPE PEPTIDYL-PROLYL CIS-TRANS ISOMERASE FKPA"/>
    <property type="match status" value="1"/>
</dbReference>
<feature type="domain" description="PPIase FKBP-type" evidence="8">
    <location>
        <begin position="102"/>
        <end position="221"/>
    </location>
</feature>
<gene>
    <name evidence="9" type="ORF">TSOC_002578</name>
</gene>
<feature type="chain" id="PRO_5014428304" description="peptidylprolyl isomerase" evidence="7">
    <location>
        <begin position="18"/>
        <end position="271"/>
    </location>
</feature>
<keyword evidence="4 5" id="KW-0413">Isomerase</keyword>
<evidence type="ECO:0000313" key="10">
    <source>
        <dbReference type="Proteomes" id="UP000236333"/>
    </source>
</evidence>
<dbReference type="SUPFAM" id="SSF54534">
    <property type="entry name" value="FKBP-like"/>
    <property type="match status" value="1"/>
</dbReference>
<evidence type="ECO:0000256" key="3">
    <source>
        <dbReference type="ARBA" id="ARBA00023110"/>
    </source>
</evidence>
<comment type="catalytic activity">
    <reaction evidence="1 5">
        <text>[protein]-peptidylproline (omega=180) = [protein]-peptidylproline (omega=0)</text>
        <dbReference type="Rhea" id="RHEA:16237"/>
        <dbReference type="Rhea" id="RHEA-COMP:10747"/>
        <dbReference type="Rhea" id="RHEA-COMP:10748"/>
        <dbReference type="ChEBI" id="CHEBI:83833"/>
        <dbReference type="ChEBI" id="CHEBI:83834"/>
        <dbReference type="EC" id="5.2.1.8"/>
    </reaction>
</comment>
<dbReference type="InterPro" id="IPR001179">
    <property type="entry name" value="PPIase_FKBP_dom"/>
</dbReference>
<evidence type="ECO:0000256" key="7">
    <source>
        <dbReference type="SAM" id="SignalP"/>
    </source>
</evidence>
<name>A0A2J8ADT2_9CHLO</name>
<protein>
    <recommendedName>
        <fullName evidence="2 5">peptidylprolyl isomerase</fullName>
        <ecNumber evidence="2 5">5.2.1.8</ecNumber>
    </recommendedName>
</protein>
<organism evidence="9 10">
    <name type="scientific">Tetrabaena socialis</name>
    <dbReference type="NCBI Taxonomy" id="47790"/>
    <lineage>
        <taxon>Eukaryota</taxon>
        <taxon>Viridiplantae</taxon>
        <taxon>Chlorophyta</taxon>
        <taxon>core chlorophytes</taxon>
        <taxon>Chlorophyceae</taxon>
        <taxon>CS clade</taxon>
        <taxon>Chlamydomonadales</taxon>
        <taxon>Tetrabaenaceae</taxon>
        <taxon>Tetrabaena</taxon>
    </lineage>
</organism>
<dbReference type="OrthoDB" id="1902587at2759"/>
<evidence type="ECO:0000313" key="9">
    <source>
        <dbReference type="EMBL" id="PNH10675.1"/>
    </source>
</evidence>
<dbReference type="GO" id="GO:0003755">
    <property type="term" value="F:peptidyl-prolyl cis-trans isomerase activity"/>
    <property type="evidence" value="ECO:0007669"/>
    <property type="project" value="UniProtKB-KW"/>
</dbReference>
<accession>A0A2J8ADT2</accession>
<evidence type="ECO:0000256" key="5">
    <source>
        <dbReference type="PROSITE-ProRule" id="PRU00277"/>
    </source>
</evidence>
<keyword evidence="7" id="KW-0732">Signal</keyword>
<dbReference type="EMBL" id="PGGS01000049">
    <property type="protein sequence ID" value="PNH10675.1"/>
    <property type="molecule type" value="Genomic_DNA"/>
</dbReference>
<dbReference type="Proteomes" id="UP000236333">
    <property type="component" value="Unassembled WGS sequence"/>
</dbReference>